<evidence type="ECO:0000256" key="3">
    <source>
        <dbReference type="ARBA" id="ARBA00022946"/>
    </source>
</evidence>
<evidence type="ECO:0000313" key="5">
    <source>
        <dbReference type="Proteomes" id="UP000257109"/>
    </source>
</evidence>
<protein>
    <submittedName>
        <fullName evidence="4">Uncharacterized protein</fullName>
    </submittedName>
</protein>
<dbReference type="GO" id="GO:0003676">
    <property type="term" value="F:nucleic acid binding"/>
    <property type="evidence" value="ECO:0007669"/>
    <property type="project" value="InterPro"/>
</dbReference>
<keyword evidence="5" id="KW-1185">Reference proteome</keyword>
<feature type="non-terminal residue" evidence="4">
    <location>
        <position position="1"/>
    </location>
</feature>
<proteinExistence type="inferred from homology"/>
<dbReference type="InterPro" id="IPR003690">
    <property type="entry name" value="MTERF"/>
</dbReference>
<keyword evidence="2" id="KW-0804">Transcription</keyword>
<dbReference type="Pfam" id="PF02536">
    <property type="entry name" value="mTERF"/>
    <property type="match status" value="1"/>
</dbReference>
<dbReference type="Gene3D" id="1.25.70.10">
    <property type="entry name" value="Transcription termination factor 3, mitochondrial"/>
    <property type="match status" value="1"/>
</dbReference>
<comment type="caution">
    <text evidence="4">The sequence shown here is derived from an EMBL/GenBank/DDBJ whole genome shotgun (WGS) entry which is preliminary data.</text>
</comment>
<dbReference type="OrthoDB" id="637682at2759"/>
<organism evidence="4 5">
    <name type="scientific">Mucuna pruriens</name>
    <name type="common">Velvet bean</name>
    <name type="synonym">Dolichos pruriens</name>
    <dbReference type="NCBI Taxonomy" id="157652"/>
    <lineage>
        <taxon>Eukaryota</taxon>
        <taxon>Viridiplantae</taxon>
        <taxon>Streptophyta</taxon>
        <taxon>Embryophyta</taxon>
        <taxon>Tracheophyta</taxon>
        <taxon>Spermatophyta</taxon>
        <taxon>Magnoliopsida</taxon>
        <taxon>eudicotyledons</taxon>
        <taxon>Gunneridae</taxon>
        <taxon>Pentapetalae</taxon>
        <taxon>rosids</taxon>
        <taxon>fabids</taxon>
        <taxon>Fabales</taxon>
        <taxon>Fabaceae</taxon>
        <taxon>Papilionoideae</taxon>
        <taxon>50 kb inversion clade</taxon>
        <taxon>NPAAA clade</taxon>
        <taxon>indigoferoid/millettioid clade</taxon>
        <taxon>Phaseoleae</taxon>
        <taxon>Mucuna</taxon>
    </lineage>
</organism>
<evidence type="ECO:0000256" key="2">
    <source>
        <dbReference type="ARBA" id="ARBA00022472"/>
    </source>
</evidence>
<evidence type="ECO:0000256" key="1">
    <source>
        <dbReference type="ARBA" id="ARBA00007692"/>
    </source>
</evidence>
<dbReference type="GO" id="GO:0006353">
    <property type="term" value="P:DNA-templated transcription termination"/>
    <property type="evidence" value="ECO:0007669"/>
    <property type="project" value="UniProtKB-KW"/>
</dbReference>
<sequence>MPKIILENPFISWMSMGKCLVPRYVMIRRVVPNDTFLHTPSFETIWCTISLVMVHFPSVALVKHSKFVEVVKRDKEFGFDPLKITFVMAFPNIMNLSKEMVTKKMTFLVKDMGLSSKDIVAYPPILPYNLDKKDYT</sequence>
<accession>A0A371FYW7</accession>
<comment type="similarity">
    <text evidence="1">Belongs to the mTERF family.</text>
</comment>
<keyword evidence="2" id="KW-0805">Transcription regulation</keyword>
<gene>
    <name evidence="4" type="ORF">CR513_35594</name>
</gene>
<keyword evidence="3" id="KW-0809">Transit peptide</keyword>
<reference evidence="4" key="1">
    <citation type="submission" date="2018-05" db="EMBL/GenBank/DDBJ databases">
        <title>Draft genome of Mucuna pruriens seed.</title>
        <authorList>
            <person name="Nnadi N.E."/>
            <person name="Vos R."/>
            <person name="Hasami M.H."/>
            <person name="Devisetty U.K."/>
            <person name="Aguiy J.C."/>
        </authorList>
    </citation>
    <scope>NUCLEOTIDE SEQUENCE [LARGE SCALE GENOMIC DNA]</scope>
    <source>
        <strain evidence="4">JCA_2017</strain>
    </source>
</reference>
<dbReference type="InterPro" id="IPR038538">
    <property type="entry name" value="MTERF_sf"/>
</dbReference>
<dbReference type="EMBL" id="QJKJ01007351">
    <property type="protein sequence ID" value="RDX83471.1"/>
    <property type="molecule type" value="Genomic_DNA"/>
</dbReference>
<keyword evidence="2" id="KW-0806">Transcription termination</keyword>
<evidence type="ECO:0000313" key="4">
    <source>
        <dbReference type="EMBL" id="RDX83471.1"/>
    </source>
</evidence>
<dbReference type="Proteomes" id="UP000257109">
    <property type="component" value="Unassembled WGS sequence"/>
</dbReference>
<dbReference type="AlphaFoldDB" id="A0A371FYW7"/>
<name>A0A371FYW7_MUCPR</name>